<evidence type="ECO:0000313" key="18">
    <source>
        <dbReference type="EMBL" id="UQS86610.1"/>
    </source>
</evidence>
<comment type="similarity">
    <text evidence="1">In the C-terminal section; belongs to the transpeptidase family.</text>
</comment>
<keyword evidence="7" id="KW-0378">Hydrolase</keyword>
<evidence type="ECO:0000259" key="16">
    <source>
        <dbReference type="Pfam" id="PF00905"/>
    </source>
</evidence>
<dbReference type="NCBIfam" id="TIGR02074">
    <property type="entry name" value="PBP_1a_fam"/>
    <property type="match status" value="1"/>
</dbReference>
<feature type="transmembrane region" description="Helical" evidence="15">
    <location>
        <begin position="28"/>
        <end position="52"/>
    </location>
</feature>
<evidence type="ECO:0000256" key="10">
    <source>
        <dbReference type="ARBA" id="ARBA00023268"/>
    </source>
</evidence>
<keyword evidence="11" id="KW-0961">Cell wall biogenesis/degradation</keyword>
<feature type="domain" description="Glycosyl transferase family 51" evidence="17">
    <location>
        <begin position="75"/>
        <end position="253"/>
    </location>
</feature>
<dbReference type="InterPro" id="IPR023346">
    <property type="entry name" value="Lysozyme-like_dom_sf"/>
</dbReference>
<keyword evidence="9" id="KW-0573">Peptidoglycan synthesis</keyword>
<dbReference type="InterPro" id="IPR001264">
    <property type="entry name" value="Glyco_trans_51"/>
</dbReference>
<dbReference type="InterPro" id="IPR036950">
    <property type="entry name" value="PBP_transglycosylase"/>
</dbReference>
<keyword evidence="10" id="KW-0511">Multifunctional enzyme</keyword>
<dbReference type="Proteomes" id="UP000831181">
    <property type="component" value="Chromosome"/>
</dbReference>
<evidence type="ECO:0000256" key="7">
    <source>
        <dbReference type="ARBA" id="ARBA00022801"/>
    </source>
</evidence>
<dbReference type="InterPro" id="IPR012338">
    <property type="entry name" value="Beta-lactam/transpept-like"/>
</dbReference>
<keyword evidence="19" id="KW-1185">Reference proteome</keyword>
<dbReference type="GO" id="GO:0071555">
    <property type="term" value="P:cell wall organization"/>
    <property type="evidence" value="ECO:0007669"/>
    <property type="project" value="UniProtKB-KW"/>
</dbReference>
<dbReference type="InterPro" id="IPR050396">
    <property type="entry name" value="Glycosyltr_51/Transpeptidase"/>
</dbReference>
<evidence type="ECO:0000256" key="9">
    <source>
        <dbReference type="ARBA" id="ARBA00022984"/>
    </source>
</evidence>
<dbReference type="GO" id="GO:0008360">
    <property type="term" value="P:regulation of cell shape"/>
    <property type="evidence" value="ECO:0007669"/>
    <property type="project" value="UniProtKB-KW"/>
</dbReference>
<keyword evidence="5" id="KW-0328">Glycosyltransferase</keyword>
<dbReference type="GO" id="GO:0009252">
    <property type="term" value="P:peptidoglycan biosynthetic process"/>
    <property type="evidence" value="ECO:0007669"/>
    <property type="project" value="UniProtKB-KW"/>
</dbReference>
<reference evidence="18" key="1">
    <citation type="journal article" date="2022" name="Int. J. Syst. Evol. Microbiol.">
        <title>Apilactobacillus apisilvae sp. nov., Nicolia spurrieriana gen. nov. sp. nov., Bombilactobacillus folatiphilus sp. nov. and Bombilactobacillus thymidiniphilus sp. nov., four new lactic acid bacterial isolates from stingless bees Tetragonula carbonaria and Austroplebeia australis.</title>
        <authorList>
            <person name="Oliphant S.A."/>
            <person name="Watson-Haigh N.S."/>
            <person name="Sumby K.M."/>
            <person name="Gardner J."/>
            <person name="Groom S."/>
            <person name="Jiranek V."/>
        </authorList>
    </citation>
    <scope>NUCLEOTIDE SEQUENCE</scope>
    <source>
        <strain evidence="18">SGEP1_A5</strain>
    </source>
</reference>
<dbReference type="SUPFAM" id="SSF53955">
    <property type="entry name" value="Lysozyme-like"/>
    <property type="match status" value="1"/>
</dbReference>
<keyword evidence="8" id="KW-0133">Cell shape</keyword>
<evidence type="ECO:0000256" key="4">
    <source>
        <dbReference type="ARBA" id="ARBA00022670"/>
    </source>
</evidence>
<keyword evidence="15" id="KW-0812">Transmembrane</keyword>
<dbReference type="GO" id="GO:0008658">
    <property type="term" value="F:penicillin binding"/>
    <property type="evidence" value="ECO:0007669"/>
    <property type="project" value="InterPro"/>
</dbReference>
<evidence type="ECO:0000256" key="3">
    <source>
        <dbReference type="ARBA" id="ARBA00022645"/>
    </source>
</evidence>
<evidence type="ECO:0000256" key="2">
    <source>
        <dbReference type="ARBA" id="ARBA00007739"/>
    </source>
</evidence>
<dbReference type="InterPro" id="IPR001460">
    <property type="entry name" value="PCN-bd_Tpept"/>
</dbReference>
<comment type="catalytic activity">
    <reaction evidence="13">
        <text>[GlcNAc-(1-&gt;4)-Mur2Ac(oyl-L-Ala-gamma-D-Glu-L-Lys-D-Ala-D-Ala)](n)-di-trans,octa-cis-undecaprenyl diphosphate + beta-D-GlcNAc-(1-&gt;4)-Mur2Ac(oyl-L-Ala-gamma-D-Glu-L-Lys-D-Ala-D-Ala)-di-trans,octa-cis-undecaprenyl diphosphate = [GlcNAc-(1-&gt;4)-Mur2Ac(oyl-L-Ala-gamma-D-Glu-L-Lys-D-Ala-D-Ala)](n+1)-di-trans,octa-cis-undecaprenyl diphosphate + di-trans,octa-cis-undecaprenyl diphosphate + H(+)</text>
        <dbReference type="Rhea" id="RHEA:23708"/>
        <dbReference type="Rhea" id="RHEA-COMP:9602"/>
        <dbReference type="Rhea" id="RHEA-COMP:9603"/>
        <dbReference type="ChEBI" id="CHEBI:15378"/>
        <dbReference type="ChEBI" id="CHEBI:58405"/>
        <dbReference type="ChEBI" id="CHEBI:60033"/>
        <dbReference type="ChEBI" id="CHEBI:78435"/>
        <dbReference type="EC" id="2.4.99.28"/>
    </reaction>
</comment>
<keyword evidence="3" id="KW-0121">Carboxypeptidase</keyword>
<keyword evidence="15" id="KW-0472">Membrane</keyword>
<dbReference type="KEGG" id="lbe:MOO44_06895"/>
<protein>
    <submittedName>
        <fullName evidence="18">Penicillin-binding protein</fullName>
    </submittedName>
</protein>
<feature type="region of interest" description="Disordered" evidence="14">
    <location>
        <begin position="672"/>
        <end position="760"/>
    </location>
</feature>
<keyword evidence="4" id="KW-0645">Protease</keyword>
<evidence type="ECO:0000256" key="12">
    <source>
        <dbReference type="ARBA" id="ARBA00034000"/>
    </source>
</evidence>
<dbReference type="Gene3D" id="1.10.3810.10">
    <property type="entry name" value="Biosynthetic peptidoglycan transglycosylase-like"/>
    <property type="match status" value="1"/>
</dbReference>
<dbReference type="GO" id="GO:0008955">
    <property type="term" value="F:peptidoglycan glycosyltransferase activity"/>
    <property type="evidence" value="ECO:0007669"/>
    <property type="project" value="UniProtKB-EC"/>
</dbReference>
<dbReference type="GO" id="GO:0009002">
    <property type="term" value="F:serine-type D-Ala-D-Ala carboxypeptidase activity"/>
    <property type="evidence" value="ECO:0007669"/>
    <property type="project" value="UniProtKB-EC"/>
</dbReference>
<dbReference type="SUPFAM" id="SSF56601">
    <property type="entry name" value="beta-lactamase/transpeptidase-like"/>
    <property type="match status" value="1"/>
</dbReference>
<dbReference type="PANTHER" id="PTHR32282">
    <property type="entry name" value="BINDING PROTEIN TRANSPEPTIDASE, PUTATIVE-RELATED"/>
    <property type="match status" value="1"/>
</dbReference>
<dbReference type="Pfam" id="PF00912">
    <property type="entry name" value="Transgly"/>
    <property type="match status" value="1"/>
</dbReference>
<evidence type="ECO:0000256" key="8">
    <source>
        <dbReference type="ARBA" id="ARBA00022960"/>
    </source>
</evidence>
<dbReference type="Pfam" id="PF00905">
    <property type="entry name" value="Transpeptidase"/>
    <property type="match status" value="1"/>
</dbReference>
<sequence>MSDNNQESRVNRNRSTYHKGNKHIIRKVLLSIAAFFVVIIALGTGLFFYYAASAPQVTYNALSSDNSTKIYDSSGKVISRLGAQNREYVKSKDIPTTLKEAVVSIEDRRFYKEGGVDPLRIIGAAFGNLTDSSLGLQGGSTLTQQLVKLSVFSTAASDRTLKRKAQEAYLAIKVNRQYSKDQILEFYINKVYMGNNVYGMKTAAEYYYGKSLKKLTLPEFALLAGMPQSPNNYNPYTYPKYAKERRNQVLDAMVRNKEISQATAEKAQRVSIKKGLAKTHRNTDVTSVNEKYIDAYLKQTLQELKAKGYNTNSGLRIYTNLNLKNQKYLYNLANKNPSIAFPNNQFQVGATMMNSNNGKVVAMLGNRKTKVSFGLNRAVQTDRSSGSTMKPLMDYGPAIEYLHFPTYQTVQDTPFTYPGTTTKLMDFDDRYEGDISMRRALVESRNIPAIRTLQEVGISRATQFLKGLGITQKSPFQLQNGIGAYISSEQEAAAYAAFANGGTYYKPYYINKIVEANGDVHKYSQQGTKAMSSATAFMITDMLKGVMTDANGSGTAAKVDGLYEAGKTGTTQYPDNYLGSVPSYSSMDSWFTGYTKNYSMSIWTGYDKPLEPNHYVSEQQSTIAQQIYKYEMAYASQNLPNVDWTKPNDVGEIERNGKMEYYVAGYNTGDMNNDSSSSSASSSSSIITSRSSSTSDSSNRDSSNNTNNSSGRASSDIESKPNDDSSSSDSNSSSSSSDSSSSSSSSSSNDNNDQKNNNNN</sequence>
<organism evidence="18 19">
    <name type="scientific">Nicoliella spurrieriana</name>
    <dbReference type="NCBI Taxonomy" id="2925830"/>
    <lineage>
        <taxon>Bacteria</taxon>
        <taxon>Bacillati</taxon>
        <taxon>Bacillota</taxon>
        <taxon>Bacilli</taxon>
        <taxon>Lactobacillales</taxon>
        <taxon>Lactobacillaceae</taxon>
        <taxon>Nicoliella</taxon>
    </lineage>
</organism>
<comment type="similarity">
    <text evidence="2">In the N-terminal section; belongs to the glycosyltransferase 51 family.</text>
</comment>
<dbReference type="GO" id="GO:0006508">
    <property type="term" value="P:proteolysis"/>
    <property type="evidence" value="ECO:0007669"/>
    <property type="project" value="UniProtKB-KW"/>
</dbReference>
<evidence type="ECO:0000256" key="1">
    <source>
        <dbReference type="ARBA" id="ARBA00007090"/>
    </source>
</evidence>
<evidence type="ECO:0000313" key="19">
    <source>
        <dbReference type="Proteomes" id="UP000831181"/>
    </source>
</evidence>
<dbReference type="Gene3D" id="3.40.710.10">
    <property type="entry name" value="DD-peptidase/beta-lactamase superfamily"/>
    <property type="match status" value="1"/>
</dbReference>
<evidence type="ECO:0000256" key="13">
    <source>
        <dbReference type="ARBA" id="ARBA00049902"/>
    </source>
</evidence>
<accession>A0A976X595</accession>
<keyword evidence="6" id="KW-0808">Transferase</keyword>
<dbReference type="PANTHER" id="PTHR32282:SF29">
    <property type="entry name" value="PENICILLIN-BINDING PROTEIN 1A"/>
    <property type="match status" value="1"/>
</dbReference>
<evidence type="ECO:0000256" key="15">
    <source>
        <dbReference type="SAM" id="Phobius"/>
    </source>
</evidence>
<evidence type="ECO:0000256" key="14">
    <source>
        <dbReference type="SAM" id="MobiDB-lite"/>
    </source>
</evidence>
<dbReference type="EMBL" id="CP093361">
    <property type="protein sequence ID" value="UQS86610.1"/>
    <property type="molecule type" value="Genomic_DNA"/>
</dbReference>
<dbReference type="RefSeq" id="WP_260116413.1">
    <property type="nucleotide sequence ID" value="NZ_CP093361.1"/>
</dbReference>
<dbReference type="FunFam" id="1.10.3810.10:FF:000001">
    <property type="entry name" value="Penicillin-binding protein 1A"/>
    <property type="match status" value="1"/>
</dbReference>
<keyword evidence="15" id="KW-1133">Transmembrane helix</keyword>
<feature type="compositionally biased region" description="Low complexity" evidence="14">
    <location>
        <begin position="672"/>
        <end position="714"/>
    </location>
</feature>
<evidence type="ECO:0000256" key="5">
    <source>
        <dbReference type="ARBA" id="ARBA00022676"/>
    </source>
</evidence>
<dbReference type="GO" id="GO:0030288">
    <property type="term" value="C:outer membrane-bounded periplasmic space"/>
    <property type="evidence" value="ECO:0007669"/>
    <property type="project" value="TreeGrafter"/>
</dbReference>
<proteinExistence type="inferred from homology"/>
<evidence type="ECO:0000256" key="6">
    <source>
        <dbReference type="ARBA" id="ARBA00022679"/>
    </source>
</evidence>
<comment type="catalytic activity">
    <reaction evidence="12">
        <text>Preferential cleavage: (Ac)2-L-Lys-D-Ala-|-D-Ala. Also transpeptidation of peptidyl-alanyl moieties that are N-acyl substituents of D-alanine.</text>
        <dbReference type="EC" id="3.4.16.4"/>
    </reaction>
</comment>
<feature type="compositionally biased region" description="Low complexity" evidence="14">
    <location>
        <begin position="724"/>
        <end position="760"/>
    </location>
</feature>
<name>A0A976X595_9LACO</name>
<evidence type="ECO:0000256" key="11">
    <source>
        <dbReference type="ARBA" id="ARBA00023316"/>
    </source>
</evidence>
<feature type="domain" description="Penicillin-binding protein transpeptidase" evidence="16">
    <location>
        <begin position="349"/>
        <end position="627"/>
    </location>
</feature>
<evidence type="ECO:0000259" key="17">
    <source>
        <dbReference type="Pfam" id="PF00912"/>
    </source>
</evidence>
<gene>
    <name evidence="18" type="ORF">MOO44_06895</name>
</gene>
<dbReference type="AlphaFoldDB" id="A0A976X595"/>